<dbReference type="InterPro" id="IPR006860">
    <property type="entry name" value="FecR"/>
</dbReference>
<dbReference type="Gene3D" id="2.60.120.1440">
    <property type="match status" value="1"/>
</dbReference>
<protein>
    <submittedName>
        <fullName evidence="4">Transmembrane sensor</fullName>
    </submittedName>
</protein>
<dbReference type="RefSeq" id="WP_184507490.1">
    <property type="nucleotide sequence ID" value="NZ_JACHBT010000018.1"/>
</dbReference>
<feature type="domain" description="FecR protein" evidence="2">
    <location>
        <begin position="119"/>
        <end position="209"/>
    </location>
</feature>
<keyword evidence="1 4" id="KW-0812">Transmembrane</keyword>
<feature type="transmembrane region" description="Helical" evidence="1">
    <location>
        <begin position="92"/>
        <end position="112"/>
    </location>
</feature>
<dbReference type="Pfam" id="PF16220">
    <property type="entry name" value="DUF4880"/>
    <property type="match status" value="1"/>
</dbReference>
<dbReference type="GO" id="GO:0016989">
    <property type="term" value="F:sigma factor antagonist activity"/>
    <property type="evidence" value="ECO:0007669"/>
    <property type="project" value="TreeGrafter"/>
</dbReference>
<organism evidence="4 5">
    <name type="scientific">Sphingomonas endophytica</name>
    <dbReference type="NCBI Taxonomy" id="869719"/>
    <lineage>
        <taxon>Bacteria</taxon>
        <taxon>Pseudomonadati</taxon>
        <taxon>Pseudomonadota</taxon>
        <taxon>Alphaproteobacteria</taxon>
        <taxon>Sphingomonadales</taxon>
        <taxon>Sphingomonadaceae</taxon>
        <taxon>Sphingomonas</taxon>
    </lineage>
</organism>
<dbReference type="AlphaFoldDB" id="A0A7X0JG94"/>
<evidence type="ECO:0000259" key="2">
    <source>
        <dbReference type="Pfam" id="PF04773"/>
    </source>
</evidence>
<dbReference type="InterPro" id="IPR012373">
    <property type="entry name" value="Ferrdict_sens_TM"/>
</dbReference>
<feature type="domain" description="FecR N-terminal" evidence="3">
    <location>
        <begin position="11"/>
        <end position="53"/>
    </location>
</feature>
<dbReference type="PANTHER" id="PTHR30273:SF2">
    <property type="entry name" value="PROTEIN FECR"/>
    <property type="match status" value="1"/>
</dbReference>
<name>A0A7X0JG94_9SPHN</name>
<keyword evidence="1" id="KW-0472">Membrane</keyword>
<proteinExistence type="predicted"/>
<reference evidence="4 5" key="2">
    <citation type="submission" date="2020-08" db="EMBL/GenBank/DDBJ databases">
        <authorList>
            <person name="Partida-Martinez L."/>
            <person name="Huntemann M."/>
            <person name="Clum A."/>
            <person name="Wang J."/>
            <person name="Palaniappan K."/>
            <person name="Ritter S."/>
            <person name="Chen I.-M."/>
            <person name="Stamatis D."/>
            <person name="Reddy T."/>
            <person name="O'Malley R."/>
            <person name="Daum C."/>
            <person name="Shapiro N."/>
            <person name="Ivanova N."/>
            <person name="Kyrpides N."/>
            <person name="Woyke T."/>
        </authorList>
    </citation>
    <scope>NUCLEOTIDE SEQUENCE [LARGE SCALE GENOMIC DNA]</scope>
    <source>
        <strain evidence="4 5">AS3.13</strain>
    </source>
</reference>
<dbReference type="PIRSF" id="PIRSF018266">
    <property type="entry name" value="FecR"/>
    <property type="match status" value="1"/>
</dbReference>
<reference evidence="4 5" key="1">
    <citation type="submission" date="2020-08" db="EMBL/GenBank/DDBJ databases">
        <title>The Agave Microbiome: Exploring the role of microbial communities in plant adaptations to desert environments.</title>
        <authorList>
            <person name="Partida-Martinez L.P."/>
        </authorList>
    </citation>
    <scope>NUCLEOTIDE SEQUENCE [LARGE SCALE GENOMIC DNA]</scope>
    <source>
        <strain evidence="4 5">AS3.13</strain>
    </source>
</reference>
<dbReference type="Pfam" id="PF04773">
    <property type="entry name" value="FecR"/>
    <property type="match status" value="1"/>
</dbReference>
<gene>
    <name evidence="4" type="ORF">F4693_003154</name>
</gene>
<evidence type="ECO:0000313" key="5">
    <source>
        <dbReference type="Proteomes" id="UP000522313"/>
    </source>
</evidence>
<dbReference type="Proteomes" id="UP000522313">
    <property type="component" value="Unassembled WGS sequence"/>
</dbReference>
<evidence type="ECO:0000313" key="4">
    <source>
        <dbReference type="EMBL" id="MBB6506157.1"/>
    </source>
</evidence>
<comment type="caution">
    <text evidence="4">The sequence shown here is derived from an EMBL/GenBank/DDBJ whole genome shotgun (WGS) entry which is preliminary data.</text>
</comment>
<dbReference type="EMBL" id="JACHBT010000018">
    <property type="protein sequence ID" value="MBB6506157.1"/>
    <property type="molecule type" value="Genomic_DNA"/>
</dbReference>
<evidence type="ECO:0000259" key="3">
    <source>
        <dbReference type="Pfam" id="PF16220"/>
    </source>
</evidence>
<keyword evidence="1" id="KW-1133">Transmembrane helix</keyword>
<accession>A0A7X0JG94</accession>
<dbReference type="PANTHER" id="PTHR30273">
    <property type="entry name" value="PERIPLASMIC SIGNAL SENSOR AND SIGMA FACTOR ACTIVATOR FECR-RELATED"/>
    <property type="match status" value="1"/>
</dbReference>
<dbReference type="InterPro" id="IPR032623">
    <property type="entry name" value="FecR_N"/>
</dbReference>
<sequence length="362" mass="39058">MSIERKQEIEDQAIAWCLRLHEGEPTPAEQQALDAWLAQDPVHRERFARVRRLWDGIALDAHAPELLPLRQQALAAVQAAGRRRWAPPRGRIAPWLAVAAAVLLAIGVTLLLREHATLYETRVGEQRAVVLADGSTMVLDADSAVRVRFGDDRRDLTLERGRASFKVAKNPLRPFAVTSGSSVVVAVGTAFSVERLSREVRVALYEGHVAVLRDRGGGPSAQLARVAGARQPAEQALTPGRELILSDDAPDAVLRAASIGDRPGGGQLSFASEPLSVAVQRVNRYNVGKPIAVAPQAADMRVSGVFNTGDTDAFVQGVVAAFPVKAVVSERDILLTPRRDDHTNFARDVAITTGSQKSSALR</sequence>
<evidence type="ECO:0000256" key="1">
    <source>
        <dbReference type="SAM" id="Phobius"/>
    </source>
</evidence>